<dbReference type="Proteomes" id="UP000438429">
    <property type="component" value="Unassembled WGS sequence"/>
</dbReference>
<sequence length="90" mass="10104">MDFARTRNSFTRSGHRYLTEPLVRMTDRPSPGTSLMNGTRIVAVVVVVVVVVVALNAEKKKQLFFFHQMNKGMSQLVLGRAVLRHSDDSS</sequence>
<feature type="transmembrane region" description="Helical" evidence="1">
    <location>
        <begin position="38"/>
        <end position="57"/>
    </location>
</feature>
<name>A0A6A4SM90_SCOMX</name>
<gene>
    <name evidence="2" type="ORF">F2P81_015558</name>
</gene>
<comment type="caution">
    <text evidence="2">The sequence shown here is derived from an EMBL/GenBank/DDBJ whole genome shotgun (WGS) entry which is preliminary data.</text>
</comment>
<proteinExistence type="predicted"/>
<evidence type="ECO:0000256" key="1">
    <source>
        <dbReference type="SAM" id="Phobius"/>
    </source>
</evidence>
<organism evidence="2 3">
    <name type="scientific">Scophthalmus maximus</name>
    <name type="common">Turbot</name>
    <name type="synonym">Psetta maxima</name>
    <dbReference type="NCBI Taxonomy" id="52904"/>
    <lineage>
        <taxon>Eukaryota</taxon>
        <taxon>Metazoa</taxon>
        <taxon>Chordata</taxon>
        <taxon>Craniata</taxon>
        <taxon>Vertebrata</taxon>
        <taxon>Euteleostomi</taxon>
        <taxon>Actinopterygii</taxon>
        <taxon>Neopterygii</taxon>
        <taxon>Teleostei</taxon>
        <taxon>Neoteleostei</taxon>
        <taxon>Acanthomorphata</taxon>
        <taxon>Carangaria</taxon>
        <taxon>Pleuronectiformes</taxon>
        <taxon>Pleuronectoidei</taxon>
        <taxon>Scophthalmidae</taxon>
        <taxon>Scophthalmus</taxon>
    </lineage>
</organism>
<dbReference type="EMBL" id="VEVO01000013">
    <property type="protein sequence ID" value="KAF0033268.1"/>
    <property type="molecule type" value="Genomic_DNA"/>
</dbReference>
<evidence type="ECO:0000313" key="2">
    <source>
        <dbReference type="EMBL" id="KAF0033268.1"/>
    </source>
</evidence>
<keyword evidence="1" id="KW-0472">Membrane</keyword>
<accession>A0A6A4SM90</accession>
<reference evidence="2 3" key="1">
    <citation type="submission" date="2019-06" db="EMBL/GenBank/DDBJ databases">
        <title>Draft genomes of female and male turbot (Scophthalmus maximus).</title>
        <authorList>
            <person name="Xu H."/>
            <person name="Xu X.-W."/>
            <person name="Shao C."/>
            <person name="Chen S."/>
        </authorList>
    </citation>
    <scope>NUCLEOTIDE SEQUENCE [LARGE SCALE GENOMIC DNA]</scope>
    <source>
        <strain evidence="2">Ysfricsl-2016a</strain>
        <tissue evidence="2">Blood</tissue>
    </source>
</reference>
<protein>
    <submittedName>
        <fullName evidence="2">Uncharacterized protein</fullName>
    </submittedName>
</protein>
<dbReference type="AlphaFoldDB" id="A0A6A4SM90"/>
<keyword evidence="1" id="KW-0812">Transmembrane</keyword>
<keyword evidence="1" id="KW-1133">Transmembrane helix</keyword>
<evidence type="ECO:0000313" key="3">
    <source>
        <dbReference type="Proteomes" id="UP000438429"/>
    </source>
</evidence>